<keyword evidence="2" id="KW-1185">Reference proteome</keyword>
<organism evidence="1 2">
    <name type="scientific">Lasiosphaeria hispida</name>
    <dbReference type="NCBI Taxonomy" id="260671"/>
    <lineage>
        <taxon>Eukaryota</taxon>
        <taxon>Fungi</taxon>
        <taxon>Dikarya</taxon>
        <taxon>Ascomycota</taxon>
        <taxon>Pezizomycotina</taxon>
        <taxon>Sordariomycetes</taxon>
        <taxon>Sordariomycetidae</taxon>
        <taxon>Sordariales</taxon>
        <taxon>Lasiosphaeriaceae</taxon>
        <taxon>Lasiosphaeria</taxon>
    </lineage>
</organism>
<protein>
    <recommendedName>
        <fullName evidence="3">Berberine/berberine-like domain-containing protein</fullName>
    </recommendedName>
</protein>
<evidence type="ECO:0000313" key="1">
    <source>
        <dbReference type="EMBL" id="KAK3359645.1"/>
    </source>
</evidence>
<dbReference type="Proteomes" id="UP001275084">
    <property type="component" value="Unassembled WGS sequence"/>
</dbReference>
<gene>
    <name evidence="1" type="ORF">B0T25DRAFT_564634</name>
</gene>
<accession>A0AAJ0MHV3</accession>
<evidence type="ECO:0008006" key="3">
    <source>
        <dbReference type="Google" id="ProtNLM"/>
    </source>
</evidence>
<reference evidence="1" key="2">
    <citation type="submission" date="2023-06" db="EMBL/GenBank/DDBJ databases">
        <authorList>
            <consortium name="Lawrence Berkeley National Laboratory"/>
            <person name="Haridas S."/>
            <person name="Hensen N."/>
            <person name="Bonometti L."/>
            <person name="Westerberg I."/>
            <person name="Brannstrom I.O."/>
            <person name="Guillou S."/>
            <person name="Cros-Aarteil S."/>
            <person name="Calhoun S."/>
            <person name="Kuo A."/>
            <person name="Mondo S."/>
            <person name="Pangilinan J."/>
            <person name="Riley R."/>
            <person name="Labutti K."/>
            <person name="Andreopoulos B."/>
            <person name="Lipzen A."/>
            <person name="Chen C."/>
            <person name="Yanf M."/>
            <person name="Daum C."/>
            <person name="Ng V."/>
            <person name="Clum A."/>
            <person name="Steindorff A."/>
            <person name="Ohm R."/>
            <person name="Martin F."/>
            <person name="Silar P."/>
            <person name="Natvig D."/>
            <person name="Lalanne C."/>
            <person name="Gautier V."/>
            <person name="Ament-Velasquez S.L."/>
            <person name="Kruys A."/>
            <person name="Hutchinson M.I."/>
            <person name="Powell A.J."/>
            <person name="Barry K."/>
            <person name="Miller A.N."/>
            <person name="Grigoriev I.V."/>
            <person name="Debuchy R."/>
            <person name="Gladieux P."/>
            <person name="Thoren M.H."/>
            <person name="Johannesson H."/>
        </authorList>
    </citation>
    <scope>NUCLEOTIDE SEQUENCE</scope>
    <source>
        <strain evidence="1">CBS 955.72</strain>
    </source>
</reference>
<comment type="caution">
    <text evidence="1">The sequence shown here is derived from an EMBL/GenBank/DDBJ whole genome shotgun (WGS) entry which is preliminary data.</text>
</comment>
<sequence>MAQLIGDIKAAAGKQDDGFVYMNYAGPKQDVFGGYGIESLKRLKKYDSKGLFGELWKGYFKLNSANGLPPCSKPKRGE</sequence>
<reference evidence="1" key="1">
    <citation type="journal article" date="2023" name="Mol. Phylogenet. Evol.">
        <title>Genome-scale phylogeny and comparative genomics of the fungal order Sordariales.</title>
        <authorList>
            <person name="Hensen N."/>
            <person name="Bonometti L."/>
            <person name="Westerberg I."/>
            <person name="Brannstrom I.O."/>
            <person name="Guillou S."/>
            <person name="Cros-Aarteil S."/>
            <person name="Calhoun S."/>
            <person name="Haridas S."/>
            <person name="Kuo A."/>
            <person name="Mondo S."/>
            <person name="Pangilinan J."/>
            <person name="Riley R."/>
            <person name="LaButti K."/>
            <person name="Andreopoulos B."/>
            <person name="Lipzen A."/>
            <person name="Chen C."/>
            <person name="Yan M."/>
            <person name="Daum C."/>
            <person name="Ng V."/>
            <person name="Clum A."/>
            <person name="Steindorff A."/>
            <person name="Ohm R.A."/>
            <person name="Martin F."/>
            <person name="Silar P."/>
            <person name="Natvig D.O."/>
            <person name="Lalanne C."/>
            <person name="Gautier V."/>
            <person name="Ament-Velasquez S.L."/>
            <person name="Kruys A."/>
            <person name="Hutchinson M.I."/>
            <person name="Powell A.J."/>
            <person name="Barry K."/>
            <person name="Miller A.N."/>
            <person name="Grigoriev I.V."/>
            <person name="Debuchy R."/>
            <person name="Gladieux P."/>
            <person name="Hiltunen Thoren M."/>
            <person name="Johannesson H."/>
        </authorList>
    </citation>
    <scope>NUCLEOTIDE SEQUENCE</scope>
    <source>
        <strain evidence="1">CBS 955.72</strain>
    </source>
</reference>
<proteinExistence type="predicted"/>
<evidence type="ECO:0000313" key="2">
    <source>
        <dbReference type="Proteomes" id="UP001275084"/>
    </source>
</evidence>
<dbReference type="EMBL" id="JAUIQD010000002">
    <property type="protein sequence ID" value="KAK3359645.1"/>
    <property type="molecule type" value="Genomic_DNA"/>
</dbReference>
<dbReference type="AlphaFoldDB" id="A0AAJ0MHV3"/>
<name>A0AAJ0MHV3_9PEZI</name>